<keyword evidence="7" id="KW-1185">Reference proteome</keyword>
<evidence type="ECO:0000256" key="2">
    <source>
        <dbReference type="ARBA" id="ARBA00022729"/>
    </source>
</evidence>
<keyword evidence="1" id="KW-0285">Flavoprotein</keyword>
<dbReference type="InterPro" id="IPR052206">
    <property type="entry name" value="Retinol_saturase"/>
</dbReference>
<dbReference type="InterPro" id="IPR036188">
    <property type="entry name" value="FAD/NAD-bd_sf"/>
</dbReference>
<dbReference type="OrthoDB" id="9789960at2"/>
<reference evidence="6 7" key="1">
    <citation type="submission" date="2017-10" db="EMBL/GenBank/DDBJ databases">
        <title>Paenichitinophaga pekingensis gen. nov., sp. nov., isolated from activated sludge.</title>
        <authorList>
            <person name="Jin D."/>
            <person name="Kong X."/>
            <person name="Deng Y."/>
            <person name="Bai Z."/>
        </authorList>
    </citation>
    <scope>NUCLEOTIDE SEQUENCE [LARGE SCALE GENOMIC DNA]</scope>
    <source>
        <strain evidence="6 7">13</strain>
    </source>
</reference>
<evidence type="ECO:0000256" key="5">
    <source>
        <dbReference type="ARBA" id="ARBA00023027"/>
    </source>
</evidence>
<dbReference type="AlphaFoldDB" id="A0A291QUT1"/>
<dbReference type="SUPFAM" id="SSF51905">
    <property type="entry name" value="FAD/NAD(P)-binding domain"/>
    <property type="match status" value="1"/>
</dbReference>
<evidence type="ECO:0000313" key="7">
    <source>
        <dbReference type="Proteomes" id="UP000220133"/>
    </source>
</evidence>
<dbReference type="RefSeq" id="WP_098193981.1">
    <property type="nucleotide sequence ID" value="NZ_CP023777.1"/>
</dbReference>
<keyword evidence="3" id="KW-0274">FAD</keyword>
<dbReference type="EMBL" id="CP023777">
    <property type="protein sequence ID" value="ATL47604.1"/>
    <property type="molecule type" value="Genomic_DNA"/>
</dbReference>
<sequence>MHKYDVVILGSGLGGLLCGAILGKHGYRVCVLEKNRQIGGCLQTFARDKVLFDSGVHYIGGLAQGQTLYQLFKYLGILEYLELEQLDQRCFDKIIFAGDPKEYRLAQGYDNFKEELLKDFPNEAIAIDRYLEKLQDVCARFPLYNLRNGEKTEKDAVLGLDTWEFLNSITTNNKLKHVLAGNNMLYVGQPKKTPFYVHALVQNSYIESSWKCKNGGSQIAKWLARKIVDAGGAVKNRAEVTKIRVHQQQVQEVLLKDGSSLSGTHYISNIHPCMTIRLLDGDDVRPAYKNRIENLENSIAGFIVNIVMKPGTFRYFNHNYYYHHSGDAWSGLNYNEDNWPLTYAMFVNEAGSTGFAESISLMTYMKYEDVAPWQESYNTEDYPTARGAGYEAFKEEKTRLLLDRVEERFPGFKSKIHNYYTATPLSFRDYIGTSDGSMYGVVKDCNDPMRTFIAPKTKIKNLFLTGQNLNLHGILGVSMTAVLTSAEFLGLPFLVDEIRNA</sequence>
<evidence type="ECO:0000256" key="3">
    <source>
        <dbReference type="ARBA" id="ARBA00022827"/>
    </source>
</evidence>
<accession>A0A291QUT1</accession>
<dbReference type="Gene3D" id="3.50.50.60">
    <property type="entry name" value="FAD/NAD(P)-binding domain"/>
    <property type="match status" value="2"/>
</dbReference>
<dbReference type="Proteomes" id="UP000220133">
    <property type="component" value="Chromosome"/>
</dbReference>
<evidence type="ECO:0000313" key="6">
    <source>
        <dbReference type="EMBL" id="ATL47604.1"/>
    </source>
</evidence>
<name>A0A291QUT1_9BACT</name>
<proteinExistence type="predicted"/>
<keyword evidence="2" id="KW-0732">Signal</keyword>
<gene>
    <name evidence="6" type="ORF">COR50_10740</name>
</gene>
<evidence type="ECO:0000256" key="1">
    <source>
        <dbReference type="ARBA" id="ARBA00022630"/>
    </source>
</evidence>
<keyword evidence="5" id="KW-0520">NAD</keyword>
<dbReference type="Pfam" id="PF13450">
    <property type="entry name" value="NAD_binding_8"/>
    <property type="match status" value="1"/>
</dbReference>
<keyword evidence="4" id="KW-0521">NADP</keyword>
<dbReference type="PANTHER" id="PTHR46091:SF3">
    <property type="entry name" value="AMINE OXIDASE DOMAIN-CONTAINING PROTEIN"/>
    <property type="match status" value="1"/>
</dbReference>
<organism evidence="6 7">
    <name type="scientific">Chitinophaga caeni</name>
    <dbReference type="NCBI Taxonomy" id="2029983"/>
    <lineage>
        <taxon>Bacteria</taxon>
        <taxon>Pseudomonadati</taxon>
        <taxon>Bacteroidota</taxon>
        <taxon>Chitinophagia</taxon>
        <taxon>Chitinophagales</taxon>
        <taxon>Chitinophagaceae</taxon>
        <taxon>Chitinophaga</taxon>
    </lineage>
</organism>
<dbReference type="KEGG" id="cbae:COR50_10740"/>
<protein>
    <submittedName>
        <fullName evidence="6">All-trans-retinol 13,14-reductase</fullName>
    </submittedName>
</protein>
<dbReference type="PANTHER" id="PTHR46091">
    <property type="entry name" value="BLR7054 PROTEIN"/>
    <property type="match status" value="1"/>
</dbReference>
<evidence type="ECO:0000256" key="4">
    <source>
        <dbReference type="ARBA" id="ARBA00022857"/>
    </source>
</evidence>